<dbReference type="Proteomes" id="UP000663828">
    <property type="component" value="Unassembled WGS sequence"/>
</dbReference>
<evidence type="ECO:0000313" key="4">
    <source>
        <dbReference type="EMBL" id="CAF1508293.1"/>
    </source>
</evidence>
<gene>
    <name evidence="4" type="ORF">EDS130_LOCUS43076</name>
    <name evidence="3" type="ORF">XAT740_LOCUS11750</name>
</gene>
<organism evidence="4 6">
    <name type="scientific">Adineta ricciae</name>
    <name type="common">Rotifer</name>
    <dbReference type="NCBI Taxonomy" id="249248"/>
    <lineage>
        <taxon>Eukaryota</taxon>
        <taxon>Metazoa</taxon>
        <taxon>Spiralia</taxon>
        <taxon>Gnathifera</taxon>
        <taxon>Rotifera</taxon>
        <taxon>Eurotatoria</taxon>
        <taxon>Bdelloidea</taxon>
        <taxon>Adinetida</taxon>
        <taxon>Adinetidae</taxon>
        <taxon>Adineta</taxon>
    </lineage>
</organism>
<comment type="caution">
    <text evidence="4">The sequence shown here is derived from an EMBL/GenBank/DDBJ whole genome shotgun (WGS) entry which is preliminary data.</text>
</comment>
<evidence type="ECO:0000313" key="3">
    <source>
        <dbReference type="EMBL" id="CAF0972671.1"/>
    </source>
</evidence>
<dbReference type="Proteomes" id="UP000663852">
    <property type="component" value="Unassembled WGS sequence"/>
</dbReference>
<feature type="coiled-coil region" evidence="1">
    <location>
        <begin position="308"/>
        <end position="342"/>
    </location>
</feature>
<sequence length="515" mass="57741">MPKRRPNRKNLSKENDSAMVFSMESVNSEGNIVPRVSSANQSHNEKDIFDQIDPTMRKKRKHVADFNQSMKRTKVVIQSDSDTDNNGDDAMDDPTERSADEISKPISPSNAGLHDVETSSSNGARNGLSADISLATPSRDESFILNKHNGKRVELNKSILLHKQNPCNQSVTSKNSSTMVNSINDELSLHSQDFDQGTREQSQQFRNTLTSMKKPSANFVKPSEIISSQTTSIAKHLSHASKSTITFGKSMTDSRYVNSQIDQSSNHIPIDRSLICSANTNSDPLANRSSTSVNSQLRPIDVRNTFEYRELEKINKSLSGKVDNLKEALVKERKERKKILETHMLKPRSNLWHELSLFMQIHGASYHGDGRTISDIGRDLGLSEQIIVASQRDTDKPDKVAMNVWRRLCPTVDDKVFVGSIKRVPVKTLENIYAFARLSHPTCSFDYKKMKSDIAANIRQGNLAYRVQGSMAVNYDLNQQDADSDEDDESNDEADDQSRVPSNDTQDKSSTDEEE</sequence>
<feature type="compositionally biased region" description="Acidic residues" evidence="2">
    <location>
        <begin position="81"/>
        <end position="93"/>
    </location>
</feature>
<dbReference type="EMBL" id="CAJNOR010000651">
    <property type="protein sequence ID" value="CAF0972671.1"/>
    <property type="molecule type" value="Genomic_DNA"/>
</dbReference>
<evidence type="ECO:0000256" key="1">
    <source>
        <dbReference type="SAM" id="Coils"/>
    </source>
</evidence>
<feature type="compositionally biased region" description="Basic and acidic residues" evidence="2">
    <location>
        <begin position="505"/>
        <end position="515"/>
    </location>
</feature>
<evidence type="ECO:0000256" key="2">
    <source>
        <dbReference type="SAM" id="MobiDB-lite"/>
    </source>
</evidence>
<evidence type="ECO:0000313" key="5">
    <source>
        <dbReference type="Proteomes" id="UP000663828"/>
    </source>
</evidence>
<dbReference type="AlphaFoldDB" id="A0A815TTD5"/>
<evidence type="ECO:0008006" key="7">
    <source>
        <dbReference type="Google" id="ProtNLM"/>
    </source>
</evidence>
<protein>
    <recommendedName>
        <fullName evidence="7">BEN domain-containing protein</fullName>
    </recommendedName>
</protein>
<feature type="compositionally biased region" description="Basic and acidic residues" evidence="2">
    <location>
        <begin position="94"/>
        <end position="103"/>
    </location>
</feature>
<feature type="compositionally biased region" description="Acidic residues" evidence="2">
    <location>
        <begin position="482"/>
        <end position="495"/>
    </location>
</feature>
<feature type="region of interest" description="Disordered" evidence="2">
    <location>
        <begin position="64"/>
        <end position="133"/>
    </location>
</feature>
<keyword evidence="1" id="KW-0175">Coiled coil</keyword>
<proteinExistence type="predicted"/>
<dbReference type="OrthoDB" id="10052850at2759"/>
<evidence type="ECO:0000313" key="6">
    <source>
        <dbReference type="Proteomes" id="UP000663852"/>
    </source>
</evidence>
<feature type="region of interest" description="Disordered" evidence="2">
    <location>
        <begin position="476"/>
        <end position="515"/>
    </location>
</feature>
<reference evidence="4" key="1">
    <citation type="submission" date="2021-02" db="EMBL/GenBank/DDBJ databases">
        <authorList>
            <person name="Nowell W R."/>
        </authorList>
    </citation>
    <scope>NUCLEOTIDE SEQUENCE</scope>
</reference>
<accession>A0A815TTD5</accession>
<dbReference type="EMBL" id="CAJNOJ010000676">
    <property type="protein sequence ID" value="CAF1508293.1"/>
    <property type="molecule type" value="Genomic_DNA"/>
</dbReference>
<name>A0A815TTD5_ADIRI</name>
<keyword evidence="5" id="KW-1185">Reference proteome</keyword>